<dbReference type="Proteomes" id="UP000483035">
    <property type="component" value="Unassembled WGS sequence"/>
</dbReference>
<organism evidence="1 2">
    <name type="scientific">Rhizobium lusitanum</name>
    <dbReference type="NCBI Taxonomy" id="293958"/>
    <lineage>
        <taxon>Bacteria</taxon>
        <taxon>Pseudomonadati</taxon>
        <taxon>Pseudomonadota</taxon>
        <taxon>Alphaproteobacteria</taxon>
        <taxon>Hyphomicrobiales</taxon>
        <taxon>Rhizobiaceae</taxon>
        <taxon>Rhizobium/Agrobacterium group</taxon>
        <taxon>Rhizobium</taxon>
    </lineage>
</organism>
<reference evidence="1 2" key="1">
    <citation type="submission" date="2019-12" db="EMBL/GenBank/DDBJ databases">
        <title>Rhizobium genotypes associated with high levels of biological nitrogen fixation by grain legumes in a temperate-maritime cropping system.</title>
        <authorList>
            <person name="Maluk M."/>
            <person name="Francesc Ferrando Molina F."/>
            <person name="Lopez Del Egido L."/>
            <person name="Lafos M."/>
            <person name="Langarica-Fuentes A."/>
            <person name="Gebre Yohannes G."/>
            <person name="Young M.W."/>
            <person name="Martin P."/>
            <person name="Gantlett R."/>
            <person name="Kenicer G."/>
            <person name="Hawes C."/>
            <person name="Begg G.S."/>
            <person name="Quilliam R.S."/>
            <person name="Squire G.R."/>
            <person name="Poole P.S."/>
            <person name="Young P.W."/>
            <person name="Iannetta P.M."/>
            <person name="James E.K."/>
        </authorList>
    </citation>
    <scope>NUCLEOTIDE SEQUENCE [LARGE SCALE GENOMIC DNA]</scope>
    <source>
        <strain evidence="1 2">JHI1118</strain>
    </source>
</reference>
<protein>
    <submittedName>
        <fullName evidence="1">Uncharacterized protein</fullName>
    </submittedName>
</protein>
<accession>A0A6L9UA86</accession>
<dbReference type="AlphaFoldDB" id="A0A6L9UA86"/>
<comment type="caution">
    <text evidence="1">The sequence shown here is derived from an EMBL/GenBank/DDBJ whole genome shotgun (WGS) entry which is preliminary data.</text>
</comment>
<gene>
    <name evidence="1" type="ORF">GR212_15670</name>
</gene>
<name>A0A6L9UA86_9HYPH</name>
<dbReference type="EMBL" id="WUEY01000006">
    <property type="protein sequence ID" value="NEI71017.1"/>
    <property type="molecule type" value="Genomic_DNA"/>
</dbReference>
<evidence type="ECO:0000313" key="1">
    <source>
        <dbReference type="EMBL" id="NEI71017.1"/>
    </source>
</evidence>
<sequence>MKIYLLEAESFHVPGHTKSSHATIASMDVEAARLVNMLRDEVDLLQDASPADWQAKCLEARQARADEAGLALDDLNEGDVWFTEMDLAGFSERPAGDVEAFASDLLKDVIGDINTFRDMEPKEDESWQSWYEAAFDMVAQRIRETFERHRLPATAIGGAI</sequence>
<evidence type="ECO:0000313" key="2">
    <source>
        <dbReference type="Proteomes" id="UP000483035"/>
    </source>
</evidence>
<dbReference type="RefSeq" id="WP_163987499.1">
    <property type="nucleotide sequence ID" value="NZ_WUEY01000006.1"/>
</dbReference>
<proteinExistence type="predicted"/>